<gene>
    <name evidence="2" type="ORF">GCM10011487_17880</name>
</gene>
<dbReference type="EMBL" id="BLJN01000002">
    <property type="protein sequence ID" value="GFE79788.1"/>
    <property type="molecule type" value="Genomic_DNA"/>
</dbReference>
<dbReference type="Proteomes" id="UP000445000">
    <property type="component" value="Unassembled WGS sequence"/>
</dbReference>
<dbReference type="PANTHER" id="PTHR43802">
    <property type="entry name" value="ENOYL-COA HYDRATASE"/>
    <property type="match status" value="1"/>
</dbReference>
<protein>
    <submittedName>
        <fullName evidence="2">Enoyl-CoA hydratase</fullName>
    </submittedName>
</protein>
<comment type="caution">
    <text evidence="2">The sequence shown here is derived from an EMBL/GenBank/DDBJ whole genome shotgun (WGS) entry which is preliminary data.</text>
</comment>
<evidence type="ECO:0000313" key="3">
    <source>
        <dbReference type="Proteomes" id="UP000445000"/>
    </source>
</evidence>
<dbReference type="Pfam" id="PF00378">
    <property type="entry name" value="ECH_1"/>
    <property type="match status" value="1"/>
</dbReference>
<accession>A0A829YAB0</accession>
<dbReference type="InterPro" id="IPR001753">
    <property type="entry name" value="Enoyl-CoA_hydra/iso"/>
</dbReference>
<comment type="similarity">
    <text evidence="1">Belongs to the enoyl-CoA hydratase/isomerase family.</text>
</comment>
<reference evidence="3" key="1">
    <citation type="submission" date="2020-01" db="EMBL/GenBank/DDBJ databases">
        <title>'Steroidobacter agaridevorans' sp. nov., agar-degrading bacteria isolated from rhizosphere soils.</title>
        <authorList>
            <person name="Ikenaga M."/>
            <person name="Kataoka M."/>
            <person name="Murouchi A."/>
            <person name="Katsuragi S."/>
            <person name="Sakai M."/>
        </authorList>
    </citation>
    <scope>NUCLEOTIDE SEQUENCE [LARGE SCALE GENOMIC DNA]</scope>
    <source>
        <strain evidence="3">YU21-B</strain>
    </source>
</reference>
<dbReference type="InterPro" id="IPR029045">
    <property type="entry name" value="ClpP/crotonase-like_dom_sf"/>
</dbReference>
<dbReference type="SUPFAM" id="SSF52096">
    <property type="entry name" value="ClpP/crotonase"/>
    <property type="match status" value="1"/>
</dbReference>
<evidence type="ECO:0000313" key="2">
    <source>
        <dbReference type="EMBL" id="GFE79788.1"/>
    </source>
</evidence>
<organism evidence="2 3">
    <name type="scientific">Steroidobacter agaridevorans</name>
    <dbReference type="NCBI Taxonomy" id="2695856"/>
    <lineage>
        <taxon>Bacteria</taxon>
        <taxon>Pseudomonadati</taxon>
        <taxon>Pseudomonadota</taxon>
        <taxon>Gammaproteobacteria</taxon>
        <taxon>Steroidobacterales</taxon>
        <taxon>Steroidobacteraceae</taxon>
        <taxon>Steroidobacter</taxon>
    </lineage>
</organism>
<dbReference type="CDD" id="cd06558">
    <property type="entry name" value="crotonase-like"/>
    <property type="match status" value="1"/>
</dbReference>
<name>A0A829YAB0_9GAMM</name>
<proteinExistence type="inferred from homology"/>
<sequence>MSEAPHLLTEQDGAILVATLNRPDKLNSLSAETMSLFEQALHHFRDTPELKVLLVRANGRYFCAGADLRGKDEGGPARTGSAIREKHRLRLHGMHRIYDEMEAIEKPIVVAHHAACVGGGLELSLSCDFRLAARSASYAFPEGRFGVLPASNGVSRLARIIGPHWARYLIMANLPASADKALIMGLVHEVFPDETFAEDVMKFCRHLAQQNGEQMGTAKIAIELAHDVGLAQARNVERMANSALMLNPEYLAGIERYIQSIGGKSKDKE</sequence>
<dbReference type="Gene3D" id="3.90.226.10">
    <property type="entry name" value="2-enoyl-CoA Hydratase, Chain A, domain 1"/>
    <property type="match status" value="1"/>
</dbReference>
<evidence type="ECO:0000256" key="1">
    <source>
        <dbReference type="ARBA" id="ARBA00005254"/>
    </source>
</evidence>
<dbReference type="PANTHER" id="PTHR43802:SF1">
    <property type="entry name" value="IP11341P-RELATED"/>
    <property type="match status" value="1"/>
</dbReference>
<dbReference type="RefSeq" id="WP_161811548.1">
    <property type="nucleotide sequence ID" value="NZ_BLJN01000002.1"/>
</dbReference>
<dbReference type="AlphaFoldDB" id="A0A829YAB0"/>
<dbReference type="GO" id="GO:0003824">
    <property type="term" value="F:catalytic activity"/>
    <property type="evidence" value="ECO:0007669"/>
    <property type="project" value="UniProtKB-ARBA"/>
</dbReference>
<keyword evidence="3" id="KW-1185">Reference proteome</keyword>